<proteinExistence type="predicted"/>
<protein>
    <recommendedName>
        <fullName evidence="3">Sulfurtransferase</fullName>
    </recommendedName>
</protein>
<dbReference type="SUPFAM" id="SSF52821">
    <property type="entry name" value="Rhodanese/Cell cycle control phosphatase"/>
    <property type="match status" value="1"/>
</dbReference>
<name>A0A1I0DU27_9BACI</name>
<sequence length="124" mass="14251">MALALLSVSLIILLLYFLYRRYIPVFGLTNLGKKRPIKASNGAILLDVRAYNISCNNRPDMVMCLPLAYFNRYYKEIPNEPVILVASNGMEKNLASRFLKNKGYNVIGYYLVNKTENQRLCCDF</sequence>
<accession>A0A1I0DU27</accession>
<dbReference type="AlphaFoldDB" id="A0A1I0DU27"/>
<dbReference type="Gene3D" id="3.40.250.10">
    <property type="entry name" value="Rhodanese-like domain"/>
    <property type="match status" value="1"/>
</dbReference>
<evidence type="ECO:0000313" key="1">
    <source>
        <dbReference type="EMBL" id="SET35957.1"/>
    </source>
</evidence>
<dbReference type="OrthoDB" id="2967651at2"/>
<dbReference type="STRING" id="930131.SAMN05216389_109160"/>
<dbReference type="RefSeq" id="WP_090869975.1">
    <property type="nucleotide sequence ID" value="NZ_FOHE01000009.1"/>
</dbReference>
<dbReference type="Proteomes" id="UP000198618">
    <property type="component" value="Unassembled WGS sequence"/>
</dbReference>
<dbReference type="EMBL" id="FOHE01000009">
    <property type="protein sequence ID" value="SET35957.1"/>
    <property type="molecule type" value="Genomic_DNA"/>
</dbReference>
<evidence type="ECO:0008006" key="3">
    <source>
        <dbReference type="Google" id="ProtNLM"/>
    </source>
</evidence>
<reference evidence="1 2" key="1">
    <citation type="submission" date="2016-10" db="EMBL/GenBank/DDBJ databases">
        <authorList>
            <person name="de Groot N.N."/>
        </authorList>
    </citation>
    <scope>NUCLEOTIDE SEQUENCE [LARGE SCALE GENOMIC DNA]</scope>
    <source>
        <strain evidence="1 2">IBRC-M 10780</strain>
    </source>
</reference>
<evidence type="ECO:0000313" key="2">
    <source>
        <dbReference type="Proteomes" id="UP000198618"/>
    </source>
</evidence>
<gene>
    <name evidence="1" type="ORF">SAMN05216389_109160</name>
</gene>
<dbReference type="InterPro" id="IPR036873">
    <property type="entry name" value="Rhodanese-like_dom_sf"/>
</dbReference>
<keyword evidence="2" id="KW-1185">Reference proteome</keyword>
<organism evidence="1 2">
    <name type="scientific">Oceanobacillus limi</name>
    <dbReference type="NCBI Taxonomy" id="930131"/>
    <lineage>
        <taxon>Bacteria</taxon>
        <taxon>Bacillati</taxon>
        <taxon>Bacillota</taxon>
        <taxon>Bacilli</taxon>
        <taxon>Bacillales</taxon>
        <taxon>Bacillaceae</taxon>
        <taxon>Oceanobacillus</taxon>
    </lineage>
</organism>